<gene>
    <name evidence="1" type="ORF">LCGC14_1632730</name>
</gene>
<protein>
    <submittedName>
        <fullName evidence="1">Uncharacterized protein</fullName>
    </submittedName>
</protein>
<name>A0A0F9L1V3_9ZZZZ</name>
<proteinExistence type="predicted"/>
<dbReference type="AlphaFoldDB" id="A0A0F9L1V3"/>
<reference evidence="1" key="1">
    <citation type="journal article" date="2015" name="Nature">
        <title>Complex archaea that bridge the gap between prokaryotes and eukaryotes.</title>
        <authorList>
            <person name="Spang A."/>
            <person name="Saw J.H."/>
            <person name="Jorgensen S.L."/>
            <person name="Zaremba-Niedzwiedzka K."/>
            <person name="Martijn J."/>
            <person name="Lind A.E."/>
            <person name="van Eijk R."/>
            <person name="Schleper C."/>
            <person name="Guy L."/>
            <person name="Ettema T.J."/>
        </authorList>
    </citation>
    <scope>NUCLEOTIDE SEQUENCE</scope>
</reference>
<sequence length="72" mass="8130">MLSENPKELSKILRASGDRDARVNGYGAHLNIMDWLFFSNTLDGRADDFPGTEALFLSEISPTQRAPHPRER</sequence>
<dbReference type="EMBL" id="LAZR01013497">
    <property type="protein sequence ID" value="KKM21700.1"/>
    <property type="molecule type" value="Genomic_DNA"/>
</dbReference>
<comment type="caution">
    <text evidence="1">The sequence shown here is derived from an EMBL/GenBank/DDBJ whole genome shotgun (WGS) entry which is preliminary data.</text>
</comment>
<organism evidence="1">
    <name type="scientific">marine sediment metagenome</name>
    <dbReference type="NCBI Taxonomy" id="412755"/>
    <lineage>
        <taxon>unclassified sequences</taxon>
        <taxon>metagenomes</taxon>
        <taxon>ecological metagenomes</taxon>
    </lineage>
</organism>
<evidence type="ECO:0000313" key="1">
    <source>
        <dbReference type="EMBL" id="KKM21700.1"/>
    </source>
</evidence>
<accession>A0A0F9L1V3</accession>